<comment type="caution">
    <text evidence="2">The sequence shown here is derived from an EMBL/GenBank/DDBJ whole genome shotgun (WGS) entry which is preliminary data.</text>
</comment>
<accession>A0A9N7TGZ3</accession>
<feature type="region of interest" description="Disordered" evidence="1">
    <location>
        <begin position="1"/>
        <end position="44"/>
    </location>
</feature>
<evidence type="ECO:0000313" key="2">
    <source>
        <dbReference type="EMBL" id="CAB1412745.1"/>
    </source>
</evidence>
<evidence type="ECO:0000256" key="1">
    <source>
        <dbReference type="SAM" id="MobiDB-lite"/>
    </source>
</evidence>
<reference evidence="2" key="1">
    <citation type="submission" date="2020-03" db="EMBL/GenBank/DDBJ databases">
        <authorList>
            <person name="Weist P."/>
        </authorList>
    </citation>
    <scope>NUCLEOTIDE SEQUENCE</scope>
</reference>
<evidence type="ECO:0000313" key="3">
    <source>
        <dbReference type="Proteomes" id="UP001153269"/>
    </source>
</evidence>
<organism evidence="2 3">
    <name type="scientific">Pleuronectes platessa</name>
    <name type="common">European plaice</name>
    <dbReference type="NCBI Taxonomy" id="8262"/>
    <lineage>
        <taxon>Eukaryota</taxon>
        <taxon>Metazoa</taxon>
        <taxon>Chordata</taxon>
        <taxon>Craniata</taxon>
        <taxon>Vertebrata</taxon>
        <taxon>Euteleostomi</taxon>
        <taxon>Actinopterygii</taxon>
        <taxon>Neopterygii</taxon>
        <taxon>Teleostei</taxon>
        <taxon>Neoteleostei</taxon>
        <taxon>Acanthomorphata</taxon>
        <taxon>Carangaria</taxon>
        <taxon>Pleuronectiformes</taxon>
        <taxon>Pleuronectoidei</taxon>
        <taxon>Pleuronectidae</taxon>
        <taxon>Pleuronectes</taxon>
    </lineage>
</organism>
<proteinExistence type="predicted"/>
<dbReference type="Proteomes" id="UP001153269">
    <property type="component" value="Unassembled WGS sequence"/>
</dbReference>
<protein>
    <submittedName>
        <fullName evidence="2">Uncharacterized protein</fullName>
    </submittedName>
</protein>
<sequence>MERDTGDNNGAQWENKPHTDVSHGSTPSNGTRAQLPDDFPDTWEITDSRQPLIQSEMGTQSCPLESLILLRQAATLGGDNKTGKAEPGTLVQTAQICFSQRLHAV</sequence>
<feature type="compositionally biased region" description="Polar residues" evidence="1">
    <location>
        <begin position="22"/>
        <end position="32"/>
    </location>
</feature>
<dbReference type="EMBL" id="CADEAL010000017">
    <property type="protein sequence ID" value="CAB1412745.1"/>
    <property type="molecule type" value="Genomic_DNA"/>
</dbReference>
<gene>
    <name evidence="2" type="ORF">PLEPLA_LOCUS439</name>
</gene>
<dbReference type="AlphaFoldDB" id="A0A9N7TGZ3"/>
<name>A0A9N7TGZ3_PLEPL</name>
<keyword evidence="3" id="KW-1185">Reference proteome</keyword>